<dbReference type="CDD" id="cd03311">
    <property type="entry name" value="CIMS_C_terminal_like"/>
    <property type="match status" value="1"/>
</dbReference>
<dbReference type="Pfam" id="PF01717">
    <property type="entry name" value="Meth_synt_2"/>
    <property type="match status" value="1"/>
</dbReference>
<gene>
    <name evidence="2" type="ORF">FYJ51_04040</name>
</gene>
<keyword evidence="2" id="KW-0808">Transferase</keyword>
<dbReference type="GO" id="GO:0003871">
    <property type="term" value="F:5-methyltetrahydropteroyltriglutamate-homocysteine S-methyltransferase activity"/>
    <property type="evidence" value="ECO:0007669"/>
    <property type="project" value="UniProtKB-EC"/>
</dbReference>
<keyword evidence="2" id="KW-0489">Methyltransferase</keyword>
<dbReference type="EC" id="2.1.1.14" evidence="2"/>
<dbReference type="SUPFAM" id="SSF51726">
    <property type="entry name" value="UROD/MetE-like"/>
    <property type="match status" value="1"/>
</dbReference>
<proteinExistence type="predicted"/>
<dbReference type="PANTHER" id="PTHR43844:SF1">
    <property type="entry name" value="METHIONINE SYNTHASE"/>
    <property type="match status" value="1"/>
</dbReference>
<feature type="domain" description="Cobalamin-independent methionine synthase MetE C-terminal/archaeal" evidence="1">
    <location>
        <begin position="177"/>
        <end position="344"/>
    </location>
</feature>
<sequence>MTLTTPFRYDYVGSFLRPEKLKQARKAFTKGVISREQLTETENECITELVSKLKELGYHVITDGEFRRSAWHLDFMWGFAGMGHSPAKYGLPFHGEQAMIDDTYLIGKLGLEGEHPFVNHYRFVKQFEDENTIAKQTIPAPAQFLAQLIMPFAKENTKKYYGSDSELIDDLISCYTAVIRQLYDAGCRNLQLDDCTWGMLADPHADQYYGVSGSALDAVKEAYLEINNRVIAGKPADLKINTHVCRGNFHSTYANSGAYDSVAAYLFAKENVDAFYLEYDDARSGGFEPLAEVADGKKVVLGLITTKSPELEDENAVIRRIHQAERYLPLDRLCLSPQCGFASCEIGNKLSADQQWAKLELVKRIAERVWKD</sequence>
<dbReference type="AlphaFoldDB" id="A0A7X2TFD5"/>
<dbReference type="NCBIfam" id="NF005085">
    <property type="entry name" value="PRK06520.1"/>
    <property type="match status" value="1"/>
</dbReference>
<comment type="caution">
    <text evidence="2">The sequence shown here is derived from an EMBL/GenBank/DDBJ whole genome shotgun (WGS) entry which is preliminary data.</text>
</comment>
<dbReference type="Gene3D" id="3.20.20.210">
    <property type="match status" value="1"/>
</dbReference>
<dbReference type="EMBL" id="VUMN01000006">
    <property type="protein sequence ID" value="MSS58070.1"/>
    <property type="molecule type" value="Genomic_DNA"/>
</dbReference>
<organism evidence="2 3">
    <name type="scientific">Stecheria intestinalis</name>
    <dbReference type="NCBI Taxonomy" id="2606630"/>
    <lineage>
        <taxon>Bacteria</taxon>
        <taxon>Bacillati</taxon>
        <taxon>Bacillota</taxon>
        <taxon>Erysipelotrichia</taxon>
        <taxon>Erysipelotrichales</taxon>
        <taxon>Erysipelotrichaceae</taxon>
        <taxon>Stecheria</taxon>
    </lineage>
</organism>
<dbReference type="Proteomes" id="UP000461880">
    <property type="component" value="Unassembled WGS sequence"/>
</dbReference>
<keyword evidence="3" id="KW-1185">Reference proteome</keyword>
<dbReference type="InterPro" id="IPR038071">
    <property type="entry name" value="UROD/MetE-like_sf"/>
</dbReference>
<name>A0A7X2TFD5_9FIRM</name>
<reference evidence="2 3" key="1">
    <citation type="submission" date="2019-08" db="EMBL/GenBank/DDBJ databases">
        <title>In-depth cultivation of the pig gut microbiome towards novel bacterial diversity and tailored functional studies.</title>
        <authorList>
            <person name="Wylensek D."/>
            <person name="Hitch T.C.A."/>
            <person name="Clavel T."/>
        </authorList>
    </citation>
    <scope>NUCLEOTIDE SEQUENCE [LARGE SCALE GENOMIC DNA]</scope>
    <source>
        <strain evidence="2 3">Oil+RF-744-GAM-WT-6</strain>
    </source>
</reference>
<evidence type="ECO:0000313" key="3">
    <source>
        <dbReference type="Proteomes" id="UP000461880"/>
    </source>
</evidence>
<protein>
    <submittedName>
        <fullName evidence="2">5-methyltetrahydropteroyltriglutamate--homocysteine S-methyltransferase</fullName>
        <ecNumber evidence="2">2.1.1.14</ecNumber>
    </submittedName>
</protein>
<accession>A0A7X2TFD5</accession>
<dbReference type="GO" id="GO:0008270">
    <property type="term" value="F:zinc ion binding"/>
    <property type="evidence" value="ECO:0007669"/>
    <property type="project" value="InterPro"/>
</dbReference>
<dbReference type="GO" id="GO:0032259">
    <property type="term" value="P:methylation"/>
    <property type="evidence" value="ECO:0007669"/>
    <property type="project" value="UniProtKB-KW"/>
</dbReference>
<evidence type="ECO:0000313" key="2">
    <source>
        <dbReference type="EMBL" id="MSS58070.1"/>
    </source>
</evidence>
<dbReference type="InterPro" id="IPR002629">
    <property type="entry name" value="Met_Synth_C/arc"/>
</dbReference>
<dbReference type="PANTHER" id="PTHR43844">
    <property type="entry name" value="METHIONINE SYNTHASE"/>
    <property type="match status" value="1"/>
</dbReference>
<evidence type="ECO:0000259" key="1">
    <source>
        <dbReference type="Pfam" id="PF01717"/>
    </source>
</evidence>
<dbReference type="RefSeq" id="WP_154503526.1">
    <property type="nucleotide sequence ID" value="NZ_VUMN01000006.1"/>
</dbReference>
<dbReference type="GO" id="GO:0009086">
    <property type="term" value="P:methionine biosynthetic process"/>
    <property type="evidence" value="ECO:0007669"/>
    <property type="project" value="InterPro"/>
</dbReference>